<name>A0A6U3S2T4_9STRA</name>
<evidence type="ECO:0000313" key="2">
    <source>
        <dbReference type="EMBL" id="CAD9406319.1"/>
    </source>
</evidence>
<evidence type="ECO:0000313" key="4">
    <source>
        <dbReference type="EMBL" id="CAD9406336.1"/>
    </source>
</evidence>
<evidence type="ECO:0000256" key="1">
    <source>
        <dbReference type="SAM" id="MobiDB-lite"/>
    </source>
</evidence>
<feature type="compositionally biased region" description="Basic and acidic residues" evidence="1">
    <location>
        <begin position="43"/>
        <end position="52"/>
    </location>
</feature>
<dbReference type="AlphaFoldDB" id="A0A6U3S2T4"/>
<evidence type="ECO:0000313" key="3">
    <source>
        <dbReference type="EMBL" id="CAD9406329.1"/>
    </source>
</evidence>
<protein>
    <submittedName>
        <fullName evidence="4">Uncharacterized protein</fullName>
    </submittedName>
</protein>
<feature type="region of interest" description="Disordered" evidence="1">
    <location>
        <begin position="16"/>
        <end position="52"/>
    </location>
</feature>
<reference evidence="4" key="1">
    <citation type="submission" date="2021-01" db="EMBL/GenBank/DDBJ databases">
        <authorList>
            <person name="Corre E."/>
            <person name="Pelletier E."/>
            <person name="Niang G."/>
            <person name="Scheremetjew M."/>
            <person name="Finn R."/>
            <person name="Kale V."/>
            <person name="Holt S."/>
            <person name="Cochrane G."/>
            <person name="Meng A."/>
            <person name="Brown T."/>
            <person name="Cohen L."/>
        </authorList>
    </citation>
    <scope>NUCLEOTIDE SEQUENCE</scope>
    <source>
        <strain evidence="4">CCMP1381</strain>
    </source>
</reference>
<organism evidence="4">
    <name type="scientific">Octactis speculum</name>
    <dbReference type="NCBI Taxonomy" id="3111310"/>
    <lineage>
        <taxon>Eukaryota</taxon>
        <taxon>Sar</taxon>
        <taxon>Stramenopiles</taxon>
        <taxon>Ochrophyta</taxon>
        <taxon>Dictyochophyceae</taxon>
        <taxon>Dictyochales</taxon>
        <taxon>Dictyochaceae</taxon>
        <taxon>Octactis</taxon>
    </lineage>
</organism>
<sequence length="298" mass="34175">MKTQDIRDFMKTLQDLITNSGGSSPEGEPSRAPIQEQPETEPEEGREGRREVSSITLRNEILILGGGFHHVEEIALQWGKSNKQGLRVNWAPLDKEPWVLDVLEGLKSGDAKLNTTKFRRIVYNKVFGPLAKYREKLSNEHLQILLDAGYAPLFWYLSQLGLTFEDLKTVIEACGGQKGFPFRIPENLLEGVQKVIETFQWGDIRRFIIEPFVILQEDTQESLFGPSEFGVMPSFLRWNTRPFSKRFRNWVGEGRFFRFTQRNTSHNIFCVCLQKNVITSLSTPPSLHSMARSSQVLQ</sequence>
<proteinExistence type="predicted"/>
<accession>A0A6U3S2T4</accession>
<dbReference type="EMBL" id="HBGS01019028">
    <property type="protein sequence ID" value="CAD9406319.1"/>
    <property type="molecule type" value="Transcribed_RNA"/>
</dbReference>
<dbReference type="EMBL" id="HBGS01019033">
    <property type="protein sequence ID" value="CAD9406336.1"/>
    <property type="molecule type" value="Transcribed_RNA"/>
</dbReference>
<dbReference type="EMBL" id="HBGS01019030">
    <property type="protein sequence ID" value="CAD9406329.1"/>
    <property type="molecule type" value="Transcribed_RNA"/>
</dbReference>
<gene>
    <name evidence="2" type="ORF">DSPE1174_LOCUS9943</name>
    <name evidence="3" type="ORF">DSPE1174_LOCUS9945</name>
    <name evidence="4" type="ORF">DSPE1174_LOCUS9948</name>
</gene>